<dbReference type="PANTHER" id="PTHR42698">
    <property type="entry name" value="GTPASE ERA"/>
    <property type="match status" value="1"/>
</dbReference>
<organism evidence="4 5">
    <name type="scientific">Tessaracoccus flavescens</name>
    <dbReference type="NCBI Taxonomy" id="399497"/>
    <lineage>
        <taxon>Bacteria</taxon>
        <taxon>Bacillati</taxon>
        <taxon>Actinomycetota</taxon>
        <taxon>Actinomycetes</taxon>
        <taxon>Propionibacteriales</taxon>
        <taxon>Propionibacteriaceae</taxon>
        <taxon>Tessaracoccus</taxon>
    </lineage>
</organism>
<protein>
    <submittedName>
        <fullName evidence="4">50S ribosome-binding GTPase</fullName>
    </submittedName>
</protein>
<sequence length="530" mass="56702">MSVTQRLSALRDATDLTAGRVPAEVEQQARTVLSHASDRLAVGTQTVAALAGATGSGKSSLFNAISGTRLAEQGTRRPTTSSTLAASFSATNPALLDLLGVERRHEAAPPQPNMADLVLLDLPDHDSTATAHRDEVDRLVQKVDLFIWVLDPQKYADAAIHQRYLRPLAQHRDVITVVLNQADRLSPEQLELQLAHIRRLLDDDGLHGVPLLATSALTGLGVKKLRDRLGELATEKRAAAARLSADVDVVARSLDDAMGNAATTEPGKDTVARLYAHLGAAAGVPMITDAVRQSIKHRGQLATGWPMVKWIGRFRPDPLKRLRLGGKKDQPQVESGIRSSLPGRSATASAQQATGLRALANELTDGMPPLWQEAVNAAVHQNEDTLPDALDRALVATDLGTDRTPVWWHIIRGLQWLLIAAVVVGALWLTLNVVLSYFGLPRVEVYPVGPEGGLQVPMPTVLVIGGIVAGIVLSGVSGIIIRIAANGAAKRAKRALTASVAQVTEEQILEPARAEVARYAQARRAVDALR</sequence>
<proteinExistence type="predicted"/>
<feature type="transmembrane region" description="Helical" evidence="2">
    <location>
        <begin position="416"/>
        <end position="440"/>
    </location>
</feature>
<feature type="domain" description="G" evidence="3">
    <location>
        <begin position="48"/>
        <end position="179"/>
    </location>
</feature>
<dbReference type="GO" id="GO:0000028">
    <property type="term" value="P:ribosomal small subunit assembly"/>
    <property type="evidence" value="ECO:0007669"/>
    <property type="project" value="TreeGrafter"/>
</dbReference>
<gene>
    <name evidence="4" type="ORF">K8V15_02655</name>
</gene>
<evidence type="ECO:0000313" key="4">
    <source>
        <dbReference type="EMBL" id="HJE50872.1"/>
    </source>
</evidence>
<evidence type="ECO:0000313" key="5">
    <source>
        <dbReference type="Proteomes" id="UP000712713"/>
    </source>
</evidence>
<dbReference type="Gene3D" id="3.40.50.300">
    <property type="entry name" value="P-loop containing nucleotide triphosphate hydrolases"/>
    <property type="match status" value="1"/>
</dbReference>
<accession>A0A921JQB2</accession>
<dbReference type="EMBL" id="DYZF01000063">
    <property type="protein sequence ID" value="HJE50872.1"/>
    <property type="molecule type" value="Genomic_DNA"/>
</dbReference>
<dbReference type="InterPro" id="IPR005662">
    <property type="entry name" value="GTPase_Era-like"/>
</dbReference>
<reference evidence="4" key="2">
    <citation type="submission" date="2021-09" db="EMBL/GenBank/DDBJ databases">
        <authorList>
            <person name="Gilroy R."/>
        </authorList>
    </citation>
    <scope>NUCLEOTIDE SEQUENCE</scope>
    <source>
        <strain evidence="4">ChiGjej3B3-7470</strain>
    </source>
</reference>
<dbReference type="GO" id="GO:0005525">
    <property type="term" value="F:GTP binding"/>
    <property type="evidence" value="ECO:0007669"/>
    <property type="project" value="InterPro"/>
</dbReference>
<dbReference type="GO" id="GO:0005829">
    <property type="term" value="C:cytosol"/>
    <property type="evidence" value="ECO:0007669"/>
    <property type="project" value="TreeGrafter"/>
</dbReference>
<dbReference type="AlphaFoldDB" id="A0A921JQB2"/>
<dbReference type="GO" id="GO:0019843">
    <property type="term" value="F:rRNA binding"/>
    <property type="evidence" value="ECO:0007669"/>
    <property type="project" value="TreeGrafter"/>
</dbReference>
<dbReference type="PANTHER" id="PTHR42698:SF1">
    <property type="entry name" value="GTPASE ERA, MITOCHONDRIAL"/>
    <property type="match status" value="1"/>
</dbReference>
<reference evidence="4" key="1">
    <citation type="journal article" date="2021" name="PeerJ">
        <title>Extensive microbial diversity within the chicken gut microbiome revealed by metagenomics and culture.</title>
        <authorList>
            <person name="Gilroy R."/>
            <person name="Ravi A."/>
            <person name="Getino M."/>
            <person name="Pursley I."/>
            <person name="Horton D.L."/>
            <person name="Alikhan N.F."/>
            <person name="Baker D."/>
            <person name="Gharbi K."/>
            <person name="Hall N."/>
            <person name="Watson M."/>
            <person name="Adriaenssens E.M."/>
            <person name="Foster-Nyarko E."/>
            <person name="Jarju S."/>
            <person name="Secka A."/>
            <person name="Antonio M."/>
            <person name="Oren A."/>
            <person name="Chaudhuri R.R."/>
            <person name="La Ragione R."/>
            <person name="Hildebrand F."/>
            <person name="Pallen M.J."/>
        </authorList>
    </citation>
    <scope>NUCLEOTIDE SEQUENCE</scope>
    <source>
        <strain evidence="4">ChiGjej3B3-7470</strain>
    </source>
</reference>
<keyword evidence="2" id="KW-0812">Transmembrane</keyword>
<keyword evidence="2" id="KW-1133">Transmembrane helix</keyword>
<dbReference type="SUPFAM" id="SSF52540">
    <property type="entry name" value="P-loop containing nucleoside triphosphate hydrolases"/>
    <property type="match status" value="1"/>
</dbReference>
<feature type="region of interest" description="Disordered" evidence="1">
    <location>
        <begin position="324"/>
        <end position="345"/>
    </location>
</feature>
<dbReference type="Proteomes" id="UP000712713">
    <property type="component" value="Unassembled WGS sequence"/>
</dbReference>
<feature type="transmembrane region" description="Helical" evidence="2">
    <location>
        <begin position="460"/>
        <end position="485"/>
    </location>
</feature>
<evidence type="ECO:0000256" key="1">
    <source>
        <dbReference type="SAM" id="MobiDB-lite"/>
    </source>
</evidence>
<evidence type="ECO:0000256" key="2">
    <source>
        <dbReference type="SAM" id="Phobius"/>
    </source>
</evidence>
<dbReference type="GO" id="GO:0043024">
    <property type="term" value="F:ribosomal small subunit binding"/>
    <property type="evidence" value="ECO:0007669"/>
    <property type="project" value="TreeGrafter"/>
</dbReference>
<evidence type="ECO:0000259" key="3">
    <source>
        <dbReference type="Pfam" id="PF01926"/>
    </source>
</evidence>
<name>A0A921JQB2_9ACTN</name>
<dbReference type="InterPro" id="IPR027417">
    <property type="entry name" value="P-loop_NTPase"/>
</dbReference>
<comment type="caution">
    <text evidence="4">The sequence shown here is derived from an EMBL/GenBank/DDBJ whole genome shotgun (WGS) entry which is preliminary data.</text>
</comment>
<dbReference type="InterPro" id="IPR006073">
    <property type="entry name" value="GTP-bd"/>
</dbReference>
<dbReference type="Pfam" id="PF01926">
    <property type="entry name" value="MMR_HSR1"/>
    <property type="match status" value="1"/>
</dbReference>
<keyword evidence="2" id="KW-0472">Membrane</keyword>